<proteinExistence type="predicted"/>
<reference evidence="2 3" key="1">
    <citation type="journal article" date="2019" name="Nat. Ecol. Evol.">
        <title>Megaphylogeny resolves global patterns of mushroom evolution.</title>
        <authorList>
            <person name="Varga T."/>
            <person name="Krizsan K."/>
            <person name="Foldi C."/>
            <person name="Dima B."/>
            <person name="Sanchez-Garcia M."/>
            <person name="Sanchez-Ramirez S."/>
            <person name="Szollosi G.J."/>
            <person name="Szarkandi J.G."/>
            <person name="Papp V."/>
            <person name="Albert L."/>
            <person name="Andreopoulos W."/>
            <person name="Angelini C."/>
            <person name="Antonin V."/>
            <person name="Barry K.W."/>
            <person name="Bougher N.L."/>
            <person name="Buchanan P."/>
            <person name="Buyck B."/>
            <person name="Bense V."/>
            <person name="Catcheside P."/>
            <person name="Chovatia M."/>
            <person name="Cooper J."/>
            <person name="Damon W."/>
            <person name="Desjardin D."/>
            <person name="Finy P."/>
            <person name="Geml J."/>
            <person name="Haridas S."/>
            <person name="Hughes K."/>
            <person name="Justo A."/>
            <person name="Karasinski D."/>
            <person name="Kautmanova I."/>
            <person name="Kiss B."/>
            <person name="Kocsube S."/>
            <person name="Kotiranta H."/>
            <person name="LaButti K.M."/>
            <person name="Lechner B.E."/>
            <person name="Liimatainen K."/>
            <person name="Lipzen A."/>
            <person name="Lukacs Z."/>
            <person name="Mihaltcheva S."/>
            <person name="Morgado L.N."/>
            <person name="Niskanen T."/>
            <person name="Noordeloos M.E."/>
            <person name="Ohm R.A."/>
            <person name="Ortiz-Santana B."/>
            <person name="Ovrebo C."/>
            <person name="Racz N."/>
            <person name="Riley R."/>
            <person name="Savchenko A."/>
            <person name="Shiryaev A."/>
            <person name="Soop K."/>
            <person name="Spirin V."/>
            <person name="Szebenyi C."/>
            <person name="Tomsovsky M."/>
            <person name="Tulloss R.E."/>
            <person name="Uehling J."/>
            <person name="Grigoriev I.V."/>
            <person name="Vagvolgyi C."/>
            <person name="Papp T."/>
            <person name="Martin F.M."/>
            <person name="Miettinen O."/>
            <person name="Hibbett D.S."/>
            <person name="Nagy L.G."/>
        </authorList>
    </citation>
    <scope>NUCLEOTIDE SEQUENCE [LARGE SCALE GENOMIC DNA]</scope>
    <source>
        <strain evidence="2 3">OMC1185</strain>
    </source>
</reference>
<feature type="region of interest" description="Disordered" evidence="1">
    <location>
        <begin position="369"/>
        <end position="388"/>
    </location>
</feature>
<organism evidence="2 3">
    <name type="scientific">Heliocybe sulcata</name>
    <dbReference type="NCBI Taxonomy" id="5364"/>
    <lineage>
        <taxon>Eukaryota</taxon>
        <taxon>Fungi</taxon>
        <taxon>Dikarya</taxon>
        <taxon>Basidiomycota</taxon>
        <taxon>Agaricomycotina</taxon>
        <taxon>Agaricomycetes</taxon>
        <taxon>Gloeophyllales</taxon>
        <taxon>Gloeophyllaceae</taxon>
        <taxon>Heliocybe</taxon>
    </lineage>
</organism>
<dbReference type="Proteomes" id="UP000305948">
    <property type="component" value="Unassembled WGS sequence"/>
</dbReference>
<evidence type="ECO:0000256" key="1">
    <source>
        <dbReference type="SAM" id="MobiDB-lite"/>
    </source>
</evidence>
<dbReference type="OrthoDB" id="3064585at2759"/>
<gene>
    <name evidence="2" type="ORF">OE88DRAFT_1812427</name>
</gene>
<dbReference type="AlphaFoldDB" id="A0A5C3MK62"/>
<sequence>MATIQGFLLKEASLECTALELEIRHPYEDSELFELPLRRCPLDDGSVSVKPCIPLDVVLDACAVFTGDYTRRSTLCRDRDGTQPVESPLLEAGVYYLVMDNDPQKNYPVFKSFHHWVPPPREKLPRRWFTSLAPAEKTAKWSFPPSYVSRKNHSTLSEQIKALDGQCALSRAVMPLEPSHIVPVKWANWYEARGIARQLHYTRAVPTDLPHRAGIHDLRNFLTHTYDIHMLWDLHYMLYVPVKGAFMAYVISPVNWVIDLHCANLVLPDRTDGYLLFIRFALAIFGQYSGSAELLTHPDASLSAADFETSSESVSEGDDVARIVIEACEAGGIELPEDLAAVWSDNLGYRSREHAILRSRWFETHPQIRMVSDPSQMDTSSADPEVED</sequence>
<protein>
    <submittedName>
        <fullName evidence="2">Uncharacterized protein</fullName>
    </submittedName>
</protein>
<accession>A0A5C3MK62</accession>
<dbReference type="EMBL" id="ML213538">
    <property type="protein sequence ID" value="TFK45694.1"/>
    <property type="molecule type" value="Genomic_DNA"/>
</dbReference>
<feature type="compositionally biased region" description="Polar residues" evidence="1">
    <location>
        <begin position="373"/>
        <end position="382"/>
    </location>
</feature>
<evidence type="ECO:0000313" key="3">
    <source>
        <dbReference type="Proteomes" id="UP000305948"/>
    </source>
</evidence>
<keyword evidence="3" id="KW-1185">Reference proteome</keyword>
<evidence type="ECO:0000313" key="2">
    <source>
        <dbReference type="EMBL" id="TFK45694.1"/>
    </source>
</evidence>
<name>A0A5C3MK62_9AGAM</name>